<organism evidence="1 2">
    <name type="scientific">Pseudomonas migulae</name>
    <dbReference type="NCBI Taxonomy" id="78543"/>
    <lineage>
        <taxon>Bacteria</taxon>
        <taxon>Pseudomonadati</taxon>
        <taxon>Pseudomonadota</taxon>
        <taxon>Gammaproteobacteria</taxon>
        <taxon>Pseudomonadales</taxon>
        <taxon>Pseudomonadaceae</taxon>
        <taxon>Pseudomonas</taxon>
    </lineage>
</organism>
<reference evidence="1 2" key="1">
    <citation type="submission" date="2022-03" db="EMBL/GenBank/DDBJ databases">
        <title>Plant growth promoting endophytes with ACC deaminase activity.</title>
        <authorList>
            <person name="Charles T."/>
            <person name="Van Dyk A."/>
            <person name="Cheng J."/>
            <person name="Heil J."/>
        </authorList>
    </citation>
    <scope>NUCLEOTIDE SEQUENCE [LARGE SCALE GENOMIC DNA]</scope>
    <source>
        <strain evidence="1 2">8R6</strain>
    </source>
</reference>
<evidence type="ECO:0000313" key="2">
    <source>
        <dbReference type="Proteomes" id="UP001243713"/>
    </source>
</evidence>
<gene>
    <name evidence="1" type="ORF">MOQ58_10430</name>
</gene>
<dbReference type="RefSeq" id="WP_280163481.1">
    <property type="nucleotide sequence ID" value="NZ_CP093428.1"/>
</dbReference>
<dbReference type="Proteomes" id="UP001243713">
    <property type="component" value="Chromosome"/>
</dbReference>
<proteinExistence type="predicted"/>
<dbReference type="Pfam" id="PF03245">
    <property type="entry name" value="Phage_lysis"/>
    <property type="match status" value="1"/>
</dbReference>
<accession>A0ABY8MYW5</accession>
<dbReference type="EMBL" id="CP093428">
    <property type="protein sequence ID" value="WGK92573.1"/>
    <property type="molecule type" value="Genomic_DNA"/>
</dbReference>
<name>A0ABY8MYW5_9PSED</name>
<evidence type="ECO:0000313" key="1">
    <source>
        <dbReference type="EMBL" id="WGK92573.1"/>
    </source>
</evidence>
<sequence length="175" mass="18635">MIPLSWRIGGALVLIAILMAGSGAMAWQWQANSYGKQLAEQTRLHSDDLSAISNAAADQVRADQEKRLALEQRLSVSDQTHHKELSDAQSKQARVRDRLATAELRLSVLLDATDSASGCSVPAGTEAVSVVHGEARARLDPAHAQRIIGITDAGDQGLIALAACQAYVRDIALGM</sequence>
<dbReference type="InterPro" id="IPR004929">
    <property type="entry name" value="I-spanin"/>
</dbReference>
<protein>
    <submittedName>
        <fullName evidence="1">Lysis protein</fullName>
    </submittedName>
</protein>
<keyword evidence="2" id="KW-1185">Reference proteome</keyword>